<organism evidence="1 2">
    <name type="scientific">Gallibacterium genomosp. 1</name>
    <dbReference type="NCBI Taxonomy" id="155515"/>
    <lineage>
        <taxon>Bacteria</taxon>
        <taxon>Pseudomonadati</taxon>
        <taxon>Pseudomonadota</taxon>
        <taxon>Gammaproteobacteria</taxon>
        <taxon>Pasteurellales</taxon>
        <taxon>Pasteurellaceae</taxon>
        <taxon>Gallibacterium</taxon>
    </lineage>
</organism>
<comment type="caution">
    <text evidence="1">The sequence shown here is derived from an EMBL/GenBank/DDBJ whole genome shotgun (WGS) entry which is preliminary data.</text>
</comment>
<name>A0A0A2XX65_9PAST</name>
<gene>
    <name evidence="1" type="ORF">JP36_11300</name>
</gene>
<evidence type="ECO:0000313" key="1">
    <source>
        <dbReference type="EMBL" id="KGQ35040.1"/>
    </source>
</evidence>
<protein>
    <submittedName>
        <fullName evidence="1">Uncharacterized protein</fullName>
    </submittedName>
</protein>
<proteinExistence type="predicted"/>
<reference evidence="1 2" key="1">
    <citation type="submission" date="2014-08" db="EMBL/GenBank/DDBJ databases">
        <title>Chaperone-usher fimbriae in a diverse selection of Gallibacterium genomes.</title>
        <authorList>
            <person name="Kudirkiene E."/>
            <person name="Bager R.J."/>
            <person name="Johnson T.J."/>
            <person name="Bojesen A.M."/>
        </authorList>
    </citation>
    <scope>NUCLEOTIDE SEQUENCE [LARGE SCALE GENOMIC DNA]</scope>
    <source>
        <strain evidence="1 2">CCM5974</strain>
    </source>
</reference>
<dbReference type="AlphaFoldDB" id="A0A0A2XX65"/>
<dbReference type="EMBL" id="JPXX01000049">
    <property type="protein sequence ID" value="KGQ35040.1"/>
    <property type="molecule type" value="Genomic_DNA"/>
</dbReference>
<evidence type="ECO:0000313" key="2">
    <source>
        <dbReference type="Proteomes" id="UP000030539"/>
    </source>
</evidence>
<accession>A0A0A2XX65</accession>
<dbReference type="Proteomes" id="UP000030539">
    <property type="component" value="Unassembled WGS sequence"/>
</dbReference>
<sequence>MGSTWTFAIAFRDIFAVVGNDVNAEDYSATQILTFGNQTNTSVKVGSIWINGKITSTYGTAIAIGRA</sequence>